<sequence>MIWGIICATIILYGANIYLFKVYFKEKKIIDQLERLAIMFGTNMGVLLVDSLVIFFGVVLEDSLFLLL</sequence>
<keyword evidence="1" id="KW-0812">Transmembrane</keyword>
<protein>
    <submittedName>
        <fullName evidence="2">Uncharacterized protein</fullName>
    </submittedName>
</protein>
<feature type="transmembrane region" description="Helical" evidence="1">
    <location>
        <begin position="36"/>
        <end position="60"/>
    </location>
</feature>
<accession>A0ABS6TF98</accession>
<evidence type="ECO:0000256" key="1">
    <source>
        <dbReference type="SAM" id="Phobius"/>
    </source>
</evidence>
<reference evidence="2 3" key="1">
    <citation type="submission" date="2021-06" db="EMBL/GenBank/DDBJ databases">
        <title>Enterococcus alishanensis sp. nov., a novel lactic acid bacterium isolated from fresh coffee beans.</title>
        <authorList>
            <person name="Chen Y.-S."/>
        </authorList>
    </citation>
    <scope>NUCLEOTIDE SEQUENCE [LARGE SCALE GENOMIC DNA]</scope>
    <source>
        <strain evidence="2 3">ALS3</strain>
    </source>
</reference>
<dbReference type="RefSeq" id="WP_218326819.1">
    <property type="nucleotide sequence ID" value="NZ_JAHUZB010000005.1"/>
</dbReference>
<dbReference type="EMBL" id="JAHUZB010000005">
    <property type="protein sequence ID" value="MBV7391609.1"/>
    <property type="molecule type" value="Genomic_DNA"/>
</dbReference>
<proteinExistence type="predicted"/>
<gene>
    <name evidence="2" type="ORF">KUA55_13045</name>
</gene>
<keyword evidence="1" id="KW-1133">Transmembrane helix</keyword>
<evidence type="ECO:0000313" key="3">
    <source>
        <dbReference type="Proteomes" id="UP000774130"/>
    </source>
</evidence>
<organism evidence="2 3">
    <name type="scientific">Enterococcus alishanensis</name>
    <dbReference type="NCBI Taxonomy" id="1303817"/>
    <lineage>
        <taxon>Bacteria</taxon>
        <taxon>Bacillati</taxon>
        <taxon>Bacillota</taxon>
        <taxon>Bacilli</taxon>
        <taxon>Lactobacillales</taxon>
        <taxon>Enterococcaceae</taxon>
        <taxon>Enterococcus</taxon>
    </lineage>
</organism>
<feature type="transmembrane region" description="Helical" evidence="1">
    <location>
        <begin position="6"/>
        <end position="24"/>
    </location>
</feature>
<keyword evidence="3" id="KW-1185">Reference proteome</keyword>
<name>A0ABS6TF98_9ENTE</name>
<dbReference type="Proteomes" id="UP000774130">
    <property type="component" value="Unassembled WGS sequence"/>
</dbReference>
<comment type="caution">
    <text evidence="2">The sequence shown here is derived from an EMBL/GenBank/DDBJ whole genome shotgun (WGS) entry which is preliminary data.</text>
</comment>
<keyword evidence="1" id="KW-0472">Membrane</keyword>
<evidence type="ECO:0000313" key="2">
    <source>
        <dbReference type="EMBL" id="MBV7391609.1"/>
    </source>
</evidence>